<accession>Q5QMD3</accession>
<evidence type="ECO:0000256" key="1">
    <source>
        <dbReference type="SAM" id="MobiDB-lite"/>
    </source>
</evidence>
<dbReference type="Proteomes" id="UP000817658">
    <property type="component" value="Chromosome 1"/>
</dbReference>
<dbReference type="EMBL" id="AP003276">
    <property type="protein sequence ID" value="BAD73416.1"/>
    <property type="molecule type" value="Genomic_DNA"/>
</dbReference>
<protein>
    <submittedName>
        <fullName evidence="2">Uncharacterized protein</fullName>
    </submittedName>
</protein>
<organism evidence="2">
    <name type="scientific">Oryza sativa subsp. japonica</name>
    <name type="common">Rice</name>
    <dbReference type="NCBI Taxonomy" id="39947"/>
    <lineage>
        <taxon>Eukaryota</taxon>
        <taxon>Viridiplantae</taxon>
        <taxon>Streptophyta</taxon>
        <taxon>Embryophyta</taxon>
        <taxon>Tracheophyta</taxon>
        <taxon>Spermatophyta</taxon>
        <taxon>Magnoliopsida</taxon>
        <taxon>Liliopsida</taxon>
        <taxon>Poales</taxon>
        <taxon>Poaceae</taxon>
        <taxon>BOP clade</taxon>
        <taxon>Oryzoideae</taxon>
        <taxon>Oryzeae</taxon>
        <taxon>Oryzinae</taxon>
        <taxon>Oryza</taxon>
        <taxon>Oryza sativa</taxon>
    </lineage>
</organism>
<evidence type="ECO:0000313" key="2">
    <source>
        <dbReference type="EMBL" id="BAD73416.1"/>
    </source>
</evidence>
<sequence length="145" mass="15123">MPSDRHGTARQLVGRAWTGGAAHRPARPGTKCLSGHAGPMTAGPCPAMPGPGRAGRALWPYIELAIPKSPVSAGSATSCAGAVVAPCLRCRHAMVGTWKPYALYIAHEGPNIQSLSTSRSPKPMFSGRNGTSSPPSLFDIPYSKY</sequence>
<feature type="region of interest" description="Disordered" evidence="1">
    <location>
        <begin position="115"/>
        <end position="145"/>
    </location>
</feature>
<reference evidence="2" key="1">
    <citation type="journal article" date="2002" name="Nature">
        <title>The genome sequence and structure of rice chromosome 1.</title>
        <authorList>
            <person name="Sasaki T."/>
            <person name="Matsumoto T."/>
            <person name="Yamamoto K."/>
            <person name="Sakata K."/>
            <person name="Baba T."/>
            <person name="Katayose Y."/>
            <person name="Wu J."/>
            <person name="Niimura Y."/>
            <person name="Cheng Z."/>
            <person name="Nagamura Y."/>
            <person name="Antonio B.A."/>
            <person name="Kanamori H."/>
            <person name="Hosokawa S."/>
            <person name="Masukawa M."/>
            <person name="Arikawa K."/>
            <person name="Chiden Y."/>
            <person name="Hayashi M."/>
            <person name="Okamoto M."/>
            <person name="Ando T."/>
            <person name="Aoki H."/>
            <person name="Arita K."/>
            <person name="Hamada M."/>
            <person name="Harada C."/>
            <person name="Hijishita S."/>
            <person name="Honda M."/>
            <person name="Ichikawa Y."/>
            <person name="Idonuma A."/>
            <person name="Iijima M."/>
            <person name="Ikeda M."/>
            <person name="Ikeno M."/>
            <person name="Itoh S."/>
            <person name="Itoh T."/>
            <person name="Itoh Y."/>
            <person name="Itoh Y."/>
            <person name="Iwabuchi A."/>
            <person name="Kamiya K."/>
            <person name="Karasawa W."/>
            <person name="Katagiri S."/>
            <person name="Kikuta A."/>
            <person name="Kobayashi N."/>
            <person name="Kono I."/>
            <person name="Machita K."/>
            <person name="Maehara T."/>
            <person name="Mizuno H."/>
            <person name="Mizubayashi T."/>
            <person name="Mukai Y."/>
            <person name="Nagasaki H."/>
            <person name="Nakashima M."/>
            <person name="Nakama Y."/>
            <person name="Nakamichi Y."/>
            <person name="Nakamura M."/>
            <person name="Namiki N."/>
            <person name="Negishi M."/>
            <person name="Ohta I."/>
            <person name="Ono N."/>
            <person name="Saji S."/>
            <person name="Sakai K."/>
            <person name="Shibata M."/>
            <person name="Shimokawa T."/>
            <person name="Shomura A."/>
            <person name="Song J."/>
            <person name="Takazaki Y."/>
            <person name="Terasawa K."/>
            <person name="Tsuji K."/>
            <person name="Waki K."/>
            <person name="Yamagata H."/>
            <person name="Yamane H."/>
            <person name="Yoshiki S."/>
            <person name="Yoshihara R."/>
            <person name="Yukawa K."/>
            <person name="Zhong H."/>
            <person name="Iwama H."/>
            <person name="Endo T."/>
            <person name="Ito H."/>
            <person name="Hahn J.H."/>
            <person name="Kim H.I."/>
            <person name="Eun M.Y."/>
            <person name="Yano M."/>
            <person name="Jiang J."/>
            <person name="Gojobori T."/>
        </authorList>
    </citation>
    <scope>NUCLEOTIDE SEQUENCE [LARGE SCALE GENOMIC DNA]</scope>
</reference>
<name>Q5QMD3_ORYSJ</name>
<dbReference type="AlphaFoldDB" id="Q5QMD3"/>
<gene>
    <name evidence="2" type="primary">P0516D04.12</name>
</gene>
<proteinExistence type="predicted"/>